<gene>
    <name evidence="2" type="ORF">S12H4_23809</name>
</gene>
<dbReference type="AlphaFoldDB" id="X1SCY8"/>
<dbReference type="EMBL" id="BARW01012733">
    <property type="protein sequence ID" value="GAI73290.1"/>
    <property type="molecule type" value="Genomic_DNA"/>
</dbReference>
<feature type="compositionally biased region" description="Basic residues" evidence="1">
    <location>
        <begin position="102"/>
        <end position="112"/>
    </location>
</feature>
<comment type="caution">
    <text evidence="2">The sequence shown here is derived from an EMBL/GenBank/DDBJ whole genome shotgun (WGS) entry which is preliminary data.</text>
</comment>
<feature type="compositionally biased region" description="Basic residues" evidence="1">
    <location>
        <begin position="53"/>
        <end position="63"/>
    </location>
</feature>
<feature type="region of interest" description="Disordered" evidence="1">
    <location>
        <begin position="47"/>
        <end position="112"/>
    </location>
</feature>
<organism evidence="2">
    <name type="scientific">marine sediment metagenome</name>
    <dbReference type="NCBI Taxonomy" id="412755"/>
    <lineage>
        <taxon>unclassified sequences</taxon>
        <taxon>metagenomes</taxon>
        <taxon>ecological metagenomes</taxon>
    </lineage>
</organism>
<proteinExistence type="predicted"/>
<evidence type="ECO:0000313" key="2">
    <source>
        <dbReference type="EMBL" id="GAI73290.1"/>
    </source>
</evidence>
<reference evidence="2" key="1">
    <citation type="journal article" date="2014" name="Front. Microbiol.">
        <title>High frequency of phylogenetically diverse reductive dehalogenase-homologous genes in deep subseafloor sedimentary metagenomes.</title>
        <authorList>
            <person name="Kawai M."/>
            <person name="Futagami T."/>
            <person name="Toyoda A."/>
            <person name="Takaki Y."/>
            <person name="Nishi S."/>
            <person name="Hori S."/>
            <person name="Arai W."/>
            <person name="Tsubouchi T."/>
            <person name="Morono Y."/>
            <person name="Uchiyama I."/>
            <person name="Ito T."/>
            <person name="Fujiyama A."/>
            <person name="Inagaki F."/>
            <person name="Takami H."/>
        </authorList>
    </citation>
    <scope>NUCLEOTIDE SEQUENCE</scope>
    <source>
        <strain evidence="2">Expedition CK06-06</strain>
    </source>
</reference>
<protein>
    <submittedName>
        <fullName evidence="2">Uncharacterized protein</fullName>
    </submittedName>
</protein>
<name>X1SCY8_9ZZZZ</name>
<accession>X1SCY8</accession>
<evidence type="ECO:0000256" key="1">
    <source>
        <dbReference type="SAM" id="MobiDB-lite"/>
    </source>
</evidence>
<sequence>MKNGIQELGDMANDNCTHHFIINSENVGHCKYCPEVRDFGRLLQREGHGLGLKPKRGGKKGKRGKDQATIAKISASPRKSVAAKERWQDPEYQAKQSAAMKGRYHKKKEVLL</sequence>